<evidence type="ECO:0000259" key="4">
    <source>
        <dbReference type="Pfam" id="PF04015"/>
    </source>
</evidence>
<evidence type="ECO:0000256" key="1">
    <source>
        <dbReference type="ARBA" id="ARBA00004196"/>
    </source>
</evidence>
<keyword evidence="3" id="KW-0408">Iron</keyword>
<sequence length="306" mass="33703">MDRREFLKRVAALGLAAGVGQVFTFPRELLAMAPEGRPEPLIVKTSGTNYAHLVGDAIQALGGMKKFVNPNDMVVVKPNMAWDRPPEMGANSNPIVVRKVVELCLESGAKQVKVLDNTCHDARRSYVNSGIKAAVEDIKDSRAVVEFVDQRKFVEMDIPKARSLKRWSFYKDILQADCFINIPIAKHHSEARLTMAMKNMMGAIGGWRGRIHVGLHQNIADMNLILRPDLHILDATRIMTQGGPSGGKAEYVQVKNLLFAGVDPVAIDAYGTTLFGMEPKDIGYITKAYELGLGEMDLNAIKMATV</sequence>
<dbReference type="InterPro" id="IPR006311">
    <property type="entry name" value="TAT_signal"/>
</dbReference>
<dbReference type="PROSITE" id="PS51318">
    <property type="entry name" value="TAT"/>
    <property type="match status" value="1"/>
</dbReference>
<dbReference type="RefSeq" id="WP_013705198.1">
    <property type="nucleotide sequence ID" value="NC_015388.1"/>
</dbReference>
<comment type="subcellular location">
    <subcellularLocation>
        <location evidence="1">Cell envelope</location>
    </subcellularLocation>
</comment>
<keyword evidence="3" id="KW-0411">Iron-sulfur</keyword>
<dbReference type="EMBL" id="CP002629">
    <property type="protein sequence ID" value="AEB08085.1"/>
    <property type="molecule type" value="Genomic_DNA"/>
</dbReference>
<protein>
    <recommendedName>
        <fullName evidence="4">DUF362 domain-containing protein</fullName>
    </recommendedName>
</protein>
<dbReference type="KEGG" id="dao:Desac_0189"/>
<evidence type="ECO:0000256" key="3">
    <source>
        <dbReference type="ARBA" id="ARBA00023014"/>
    </source>
</evidence>
<dbReference type="STRING" id="880072.Desac_0189"/>
<dbReference type="NCBIfam" id="TIGR01409">
    <property type="entry name" value="TAT_signal_seq"/>
    <property type="match status" value="1"/>
</dbReference>
<keyword evidence="3" id="KW-0479">Metal-binding</keyword>
<dbReference type="OrthoDB" id="9785671at2"/>
<reference evidence="6" key="2">
    <citation type="submission" date="2011-03" db="EMBL/GenBank/DDBJ databases">
        <title>The complete genome of Desulfobacca acetoxidans DSM 11109.</title>
        <authorList>
            <consortium name="US DOE Joint Genome Institute (JGI-PGF)"/>
            <person name="Lucas S."/>
            <person name="Copeland A."/>
            <person name="Lapidus A."/>
            <person name="Bruce D."/>
            <person name="Goodwin L."/>
            <person name="Pitluck S."/>
            <person name="Peters L."/>
            <person name="Kyrpides N."/>
            <person name="Mavromatis K."/>
            <person name="Ivanova N."/>
            <person name="Ovchinnikova G."/>
            <person name="Teshima H."/>
            <person name="Detter J.C."/>
            <person name="Han C."/>
            <person name="Land M."/>
            <person name="Hauser L."/>
            <person name="Markowitz V."/>
            <person name="Cheng J.-F."/>
            <person name="Hugenholtz P."/>
            <person name="Woyke T."/>
            <person name="Wu D."/>
            <person name="Spring S."/>
            <person name="Schueler E."/>
            <person name="Brambilla E."/>
            <person name="Klenk H.-P."/>
            <person name="Eisen J.A."/>
        </authorList>
    </citation>
    <scope>NUCLEOTIDE SEQUENCE [LARGE SCALE GENOMIC DNA]</scope>
    <source>
        <strain evidence="6">ATCC 700848 / DSM 11109 / ASRB2</strain>
    </source>
</reference>
<organism evidence="5 6">
    <name type="scientific">Desulfobacca acetoxidans (strain ATCC 700848 / DSM 11109 / ASRB2)</name>
    <dbReference type="NCBI Taxonomy" id="880072"/>
    <lineage>
        <taxon>Bacteria</taxon>
        <taxon>Pseudomonadati</taxon>
        <taxon>Thermodesulfobacteriota</taxon>
        <taxon>Desulfobaccia</taxon>
        <taxon>Desulfobaccales</taxon>
        <taxon>Desulfobaccaceae</taxon>
        <taxon>Desulfobacca</taxon>
    </lineage>
</organism>
<name>F2NC08_DESAR</name>
<reference evidence="5 6" key="1">
    <citation type="journal article" date="2011" name="Stand. Genomic Sci.">
        <title>Complete genome sequence of the acetate-degrading sulfate reducer Desulfobacca acetoxidans type strain (ASRB2).</title>
        <authorList>
            <person name="Goker M."/>
            <person name="Teshima H."/>
            <person name="Lapidus A."/>
            <person name="Nolan M."/>
            <person name="Lucas S."/>
            <person name="Hammon N."/>
            <person name="Deshpande S."/>
            <person name="Cheng J.F."/>
            <person name="Tapia R."/>
            <person name="Han C."/>
            <person name="Goodwin L."/>
            <person name="Pitluck S."/>
            <person name="Huntemann M."/>
            <person name="Liolios K."/>
            <person name="Ivanova N."/>
            <person name="Pagani I."/>
            <person name="Mavromatis K."/>
            <person name="Ovchinikova G."/>
            <person name="Pati A."/>
            <person name="Chen A."/>
            <person name="Palaniappan K."/>
            <person name="Land M."/>
            <person name="Hauser L."/>
            <person name="Brambilla E.M."/>
            <person name="Rohde M."/>
            <person name="Spring S."/>
            <person name="Detter J.C."/>
            <person name="Woyke T."/>
            <person name="Bristow J."/>
            <person name="Eisen J.A."/>
            <person name="Markowitz V."/>
            <person name="Hugenholtz P."/>
            <person name="Kyrpides N.C."/>
            <person name="Klenk H.P."/>
        </authorList>
    </citation>
    <scope>NUCLEOTIDE SEQUENCE [LARGE SCALE GENOMIC DNA]</scope>
    <source>
        <strain evidence="6">ATCC 700848 / DSM 11109 / ASRB2</strain>
    </source>
</reference>
<dbReference type="Pfam" id="PF04015">
    <property type="entry name" value="DUF362"/>
    <property type="match status" value="1"/>
</dbReference>
<feature type="domain" description="DUF362" evidence="4">
    <location>
        <begin position="74"/>
        <end position="272"/>
    </location>
</feature>
<dbReference type="InterPro" id="IPR019546">
    <property type="entry name" value="TAT_signal_bac_arc"/>
</dbReference>
<comment type="subunit">
    <text evidence="2">Heterodimer of a large and a small subunit.</text>
</comment>
<dbReference type="HOGENOM" id="CLU_044970_0_0_7"/>
<dbReference type="AlphaFoldDB" id="F2NC08"/>
<dbReference type="GO" id="GO:0030313">
    <property type="term" value="C:cell envelope"/>
    <property type="evidence" value="ECO:0007669"/>
    <property type="project" value="UniProtKB-SubCell"/>
</dbReference>
<evidence type="ECO:0000256" key="2">
    <source>
        <dbReference type="ARBA" id="ARBA00011771"/>
    </source>
</evidence>
<keyword evidence="6" id="KW-1185">Reference proteome</keyword>
<evidence type="ECO:0000313" key="5">
    <source>
        <dbReference type="EMBL" id="AEB08085.1"/>
    </source>
</evidence>
<accession>F2NC08</accession>
<dbReference type="InterPro" id="IPR007160">
    <property type="entry name" value="DUF362"/>
</dbReference>
<proteinExistence type="predicted"/>
<evidence type="ECO:0000313" key="6">
    <source>
        <dbReference type="Proteomes" id="UP000000483"/>
    </source>
</evidence>
<dbReference type="Proteomes" id="UP000000483">
    <property type="component" value="Chromosome"/>
</dbReference>
<dbReference type="GO" id="GO:0051536">
    <property type="term" value="F:iron-sulfur cluster binding"/>
    <property type="evidence" value="ECO:0007669"/>
    <property type="project" value="UniProtKB-KW"/>
</dbReference>
<dbReference type="eggNOG" id="COG2006">
    <property type="taxonomic scope" value="Bacteria"/>
</dbReference>
<gene>
    <name evidence="5" type="ordered locus">Desac_0189</name>
</gene>